<evidence type="ECO:0000256" key="5">
    <source>
        <dbReference type="ARBA" id="ARBA00022967"/>
    </source>
</evidence>
<reference evidence="11 12" key="1">
    <citation type="submission" date="2020-08" db="EMBL/GenBank/DDBJ databases">
        <title>Genome Sequencing of Nocardia wallacei strain FMUON74 and assembly.</title>
        <authorList>
            <person name="Toyokawa M."/>
            <person name="Uesaka K."/>
        </authorList>
    </citation>
    <scope>NUCLEOTIDE SEQUENCE [LARGE SCALE GENOMIC DNA]</scope>
    <source>
        <strain evidence="11 12">FMUON74</strain>
    </source>
</reference>
<organism evidence="11 12">
    <name type="scientific">Nocardia wallacei</name>
    <dbReference type="NCBI Taxonomy" id="480035"/>
    <lineage>
        <taxon>Bacteria</taxon>
        <taxon>Bacillati</taxon>
        <taxon>Actinomycetota</taxon>
        <taxon>Actinomycetes</taxon>
        <taxon>Mycobacteriales</taxon>
        <taxon>Nocardiaceae</taxon>
        <taxon>Nocardia</taxon>
    </lineage>
</organism>
<evidence type="ECO:0000256" key="2">
    <source>
        <dbReference type="ARBA" id="ARBA00022448"/>
    </source>
</evidence>
<comment type="function">
    <text evidence="8">NDH-1 shuttles electrons from NADH, via FMN and iron-sulfur (Fe-S) centers, to quinones in the respiratory chain. The immediate electron acceptor for the enzyme in this species is believed to be a menaquinone. Couples the redox reaction to proton translocation (for every two electrons transferred, four hydrogen ions are translocated across the cytoplasmic membrane), and thus conserves the redox energy in a proton gradient.</text>
</comment>
<evidence type="ECO:0000259" key="10">
    <source>
        <dbReference type="Pfam" id="PF00329"/>
    </source>
</evidence>
<evidence type="ECO:0000313" key="11">
    <source>
        <dbReference type="EMBL" id="BCK55653.1"/>
    </source>
</evidence>
<dbReference type="HAMAP" id="MF_01357">
    <property type="entry name" value="NDH1_NuoC"/>
    <property type="match status" value="1"/>
</dbReference>
<keyword evidence="3 8" id="KW-1003">Cell membrane</keyword>
<gene>
    <name evidence="8 11" type="primary">nuoC</name>
    <name evidence="11" type="ORF">NWFMUON74_34250</name>
</gene>
<dbReference type="GO" id="GO:0005886">
    <property type="term" value="C:plasma membrane"/>
    <property type="evidence" value="ECO:0007669"/>
    <property type="project" value="UniProtKB-SubCell"/>
</dbReference>
<keyword evidence="6 8" id="KW-0520">NAD</keyword>
<dbReference type="Pfam" id="PF00329">
    <property type="entry name" value="Complex1_30kDa"/>
    <property type="match status" value="1"/>
</dbReference>
<dbReference type="NCBIfam" id="TIGR01961">
    <property type="entry name" value="NuoC_fam"/>
    <property type="match status" value="1"/>
</dbReference>
<dbReference type="Proteomes" id="UP000516173">
    <property type="component" value="Chromosome"/>
</dbReference>
<dbReference type="NCBIfam" id="NF005856">
    <property type="entry name" value="PRK07785.1"/>
    <property type="match status" value="1"/>
</dbReference>
<evidence type="ECO:0000256" key="8">
    <source>
        <dbReference type="HAMAP-Rule" id="MF_01357"/>
    </source>
</evidence>
<evidence type="ECO:0000256" key="6">
    <source>
        <dbReference type="ARBA" id="ARBA00023027"/>
    </source>
</evidence>
<dbReference type="EMBL" id="AP023396">
    <property type="protein sequence ID" value="BCK55653.1"/>
    <property type="molecule type" value="Genomic_DNA"/>
</dbReference>
<comment type="catalytic activity">
    <reaction evidence="8">
        <text>a quinone + NADH + 5 H(+)(in) = a quinol + NAD(+) + 4 H(+)(out)</text>
        <dbReference type="Rhea" id="RHEA:57888"/>
        <dbReference type="ChEBI" id="CHEBI:15378"/>
        <dbReference type="ChEBI" id="CHEBI:24646"/>
        <dbReference type="ChEBI" id="CHEBI:57540"/>
        <dbReference type="ChEBI" id="CHEBI:57945"/>
        <dbReference type="ChEBI" id="CHEBI:132124"/>
    </reaction>
</comment>
<keyword evidence="7 8" id="KW-0472">Membrane</keyword>
<dbReference type="PANTHER" id="PTHR10884:SF14">
    <property type="entry name" value="NADH DEHYDROGENASE [UBIQUINONE] IRON-SULFUR PROTEIN 3, MITOCHONDRIAL"/>
    <property type="match status" value="1"/>
</dbReference>
<dbReference type="GO" id="GO:0048038">
    <property type="term" value="F:quinone binding"/>
    <property type="evidence" value="ECO:0007669"/>
    <property type="project" value="UniProtKB-KW"/>
</dbReference>
<accession>A0A7G1KN43</accession>
<dbReference type="KEGG" id="nwl:NWFMUON74_34250"/>
<evidence type="ECO:0000256" key="3">
    <source>
        <dbReference type="ARBA" id="ARBA00022475"/>
    </source>
</evidence>
<dbReference type="EC" id="7.1.1.-" evidence="8"/>
<dbReference type="PANTHER" id="PTHR10884">
    <property type="entry name" value="NADH DEHYDROGENASE UBIQUINONE IRON-SULFUR PROTEIN 3"/>
    <property type="match status" value="1"/>
</dbReference>
<protein>
    <recommendedName>
        <fullName evidence="8">NADH-quinone oxidoreductase subunit C</fullName>
        <ecNumber evidence="8">7.1.1.-</ecNumber>
    </recommendedName>
    <alternativeName>
        <fullName evidence="8">NADH dehydrogenase I subunit C</fullName>
    </alternativeName>
    <alternativeName>
        <fullName evidence="8">NDH-1 subunit C</fullName>
    </alternativeName>
</protein>
<comment type="similarity">
    <text evidence="1 8">Belongs to the complex I 30 kDa subunit family.</text>
</comment>
<evidence type="ECO:0000256" key="7">
    <source>
        <dbReference type="ARBA" id="ARBA00023136"/>
    </source>
</evidence>
<dbReference type="SUPFAM" id="SSF143243">
    <property type="entry name" value="Nqo5-like"/>
    <property type="match status" value="1"/>
</dbReference>
<keyword evidence="2 8" id="KW-0813">Transport</keyword>
<dbReference type="FunFam" id="3.30.460.80:FF:000006">
    <property type="entry name" value="NADH-quinone oxidoreductase subunit C"/>
    <property type="match status" value="1"/>
</dbReference>
<dbReference type="GO" id="GO:0050136">
    <property type="term" value="F:NADH dehydrogenase (quinone) (non-electrogenic) activity"/>
    <property type="evidence" value="ECO:0007669"/>
    <property type="project" value="UniProtKB-UniRule"/>
</dbReference>
<keyword evidence="12" id="KW-1185">Reference proteome</keyword>
<feature type="domain" description="NADH:ubiquinone oxidoreductase 30kDa subunit" evidence="10">
    <location>
        <begin position="115"/>
        <end position="237"/>
    </location>
</feature>
<evidence type="ECO:0000256" key="4">
    <source>
        <dbReference type="ARBA" id="ARBA00022719"/>
    </source>
</evidence>
<dbReference type="GO" id="GO:0008137">
    <property type="term" value="F:NADH dehydrogenase (ubiquinone) activity"/>
    <property type="evidence" value="ECO:0007669"/>
    <property type="project" value="InterPro"/>
</dbReference>
<keyword evidence="5 8" id="KW-1278">Translocase</keyword>
<dbReference type="AlphaFoldDB" id="A0A7G1KN43"/>
<feature type="compositionally biased region" description="Polar residues" evidence="9">
    <location>
        <begin position="22"/>
        <end position="32"/>
    </location>
</feature>
<comment type="subcellular location">
    <subcellularLocation>
        <location evidence="8">Cell membrane</location>
        <topology evidence="8">Peripheral membrane protein</topology>
        <orientation evidence="8">Cytoplasmic side</orientation>
    </subcellularLocation>
</comment>
<feature type="region of interest" description="Disordered" evidence="9">
    <location>
        <begin position="1"/>
        <end position="44"/>
    </location>
</feature>
<dbReference type="InterPro" id="IPR010218">
    <property type="entry name" value="NADH_DH_suC"/>
</dbReference>
<evidence type="ECO:0000256" key="1">
    <source>
        <dbReference type="ARBA" id="ARBA00007569"/>
    </source>
</evidence>
<dbReference type="GeneID" id="80347953"/>
<dbReference type="InterPro" id="IPR001268">
    <property type="entry name" value="NADH_UbQ_OxRdtase_30kDa_su"/>
</dbReference>
<comment type="subunit">
    <text evidence="8">NDH-1 is composed of 14 different subunits. Subunits NuoB, C, D, E, F, and G constitute the peripheral sector of the complex.</text>
</comment>
<dbReference type="Gene3D" id="3.30.460.80">
    <property type="entry name" value="NADH:ubiquinone oxidoreductase, 30kDa subunit"/>
    <property type="match status" value="1"/>
</dbReference>
<sequence>MTFDSPRGAEDPPDASAATPDGTGQDQAQLAEQDQRAEPGDEVVGVRRGMFGVTGTGDTSGYGRLVRSVGLPGSTPPPFGGYFDEVVDALRKALADEGFAESIEKIVVFRGELTLHVRREQLPRVAQALRDDPALRFELCLGVSGVHYPEDTERELHAVYPLMSITHNRRLRLEVSAPDADPHIPSLYAVYPTTDWHERETYDFFGILFDGHPALTRITMPDDWRGHPQRKDYPLGGIPVEYKGARIPAPDQRRAYS</sequence>
<name>A0A7G1KN43_9NOCA</name>
<proteinExistence type="inferred from homology"/>
<dbReference type="RefSeq" id="WP_187688725.1">
    <property type="nucleotide sequence ID" value="NZ_AP023396.1"/>
</dbReference>
<evidence type="ECO:0000313" key="12">
    <source>
        <dbReference type="Proteomes" id="UP000516173"/>
    </source>
</evidence>
<evidence type="ECO:0000256" key="9">
    <source>
        <dbReference type="SAM" id="MobiDB-lite"/>
    </source>
</evidence>
<dbReference type="InterPro" id="IPR037232">
    <property type="entry name" value="NADH_quin_OxRdtase_su_C/D-like"/>
</dbReference>
<keyword evidence="4 8" id="KW-0874">Quinone</keyword>